<dbReference type="EMBL" id="RBXP01000011">
    <property type="protein sequence ID" value="RKT60932.1"/>
    <property type="molecule type" value="Genomic_DNA"/>
</dbReference>
<dbReference type="InterPro" id="IPR036709">
    <property type="entry name" value="Autotransporte_beta_dom_sf"/>
</dbReference>
<dbReference type="InterPro" id="IPR005546">
    <property type="entry name" value="Autotransporte_beta"/>
</dbReference>
<feature type="signal peptide" evidence="1">
    <location>
        <begin position="1"/>
        <end position="24"/>
    </location>
</feature>
<evidence type="ECO:0000256" key="1">
    <source>
        <dbReference type="SAM" id="SignalP"/>
    </source>
</evidence>
<dbReference type="SMART" id="SM00869">
    <property type="entry name" value="Autotransporter"/>
    <property type="match status" value="1"/>
</dbReference>
<name>A0A495WGU1_9RHOO</name>
<comment type="caution">
    <text evidence="3">The sequence shown here is derived from an EMBL/GenBank/DDBJ whole genome shotgun (WGS) entry which is preliminary data.</text>
</comment>
<dbReference type="AlphaFoldDB" id="A0A495WGU1"/>
<evidence type="ECO:0000313" key="4">
    <source>
        <dbReference type="Proteomes" id="UP000270626"/>
    </source>
</evidence>
<feature type="chain" id="PRO_5019803215" evidence="1">
    <location>
        <begin position="25"/>
        <end position="1081"/>
    </location>
</feature>
<dbReference type="Pfam" id="PF03797">
    <property type="entry name" value="Autotransporter"/>
    <property type="match status" value="1"/>
</dbReference>
<keyword evidence="4" id="KW-1185">Reference proteome</keyword>
<dbReference type="Gene3D" id="2.40.128.130">
    <property type="entry name" value="Autotransporter beta-domain"/>
    <property type="match status" value="1"/>
</dbReference>
<reference evidence="3 4" key="1">
    <citation type="submission" date="2018-10" db="EMBL/GenBank/DDBJ databases">
        <title>Genomic Encyclopedia of Type Strains, Phase IV (KMG-IV): sequencing the most valuable type-strain genomes for metagenomic binning, comparative biology and taxonomic classification.</title>
        <authorList>
            <person name="Goeker M."/>
        </authorList>
    </citation>
    <scope>NUCLEOTIDE SEQUENCE [LARGE SCALE GENOMIC DNA]</scope>
    <source>
        <strain evidence="3 4">DSM 23841</strain>
    </source>
</reference>
<feature type="domain" description="Autotransporter" evidence="2">
    <location>
        <begin position="804"/>
        <end position="1081"/>
    </location>
</feature>
<dbReference type="RefSeq" id="WP_121457416.1">
    <property type="nucleotide sequence ID" value="NZ_RBXP01000011.1"/>
</dbReference>
<gene>
    <name evidence="3" type="ORF">DFR40_1082</name>
</gene>
<keyword evidence="1" id="KW-0732">Signal</keyword>
<accession>A0A495WGU1</accession>
<evidence type="ECO:0000313" key="3">
    <source>
        <dbReference type="EMBL" id="RKT60932.1"/>
    </source>
</evidence>
<sequence>MHPAFRRLPLALAVQTLFLTQAYAASFVVADGETSNTGQTVVGGESGNVAAGGTLSTAGSTVAINVGTGTVNIVNGGTISQTGSGRTIDANTGTPLLVISNQSGGLISASGNVVIRLNRAAGSYLIDNQGTIAQSGPSVGGERAIKADAAYSSTNNQIINGAAGNRSAVISSTGNDALRLGSNFTLTNYGAIFSTGAVNTSCPDYLGAACVNDYSAADGVAIENGRTNVLILNHGSITGPRHAIDGGDPVAAAADSDLVGIDRLVVTSTGPNGATFDKVVGVTTTSGIRIDNPVVINYAGATLTGNNGSGVGLDGHGVVINHGAISGNYAGAGNVYDHEGLGLTTSNGDGDGVDIDGVAYVENWGSIRGNGAGGLDSGGNANGADGIAAGGGTIVNHAGATIYGQSKGILIDDGANGTALAAGRGTATANPAAARIYNEGSIVGERRTAIGLVGNFDDLLVNYASGTITGGSESTRVDEAASTTAGAAVQMGGGADTLSNYGRIEGRNGLAIDMGDGDDVLKLFAGGSSGVVVGSVVGGAGSDTLETGGSQRFASGTLSGFERFIVRDGSTVFDYALGNVTALQVDAGASLQVNGGVSTSADIAIEGSFRAPVGEVLRNIAVGGNLALGAAASVEMRLGQGNSSDRFTVAGTTTLAASATIRPLPQAYVTHGAQYTLVQGGVSGLPSLAADAGSATVSYALSQSGGDLLLTATRTATLASLAAGDRRGLAGVLDQLGQSGSSSADPLLAALDSQSSGAALDQALAQVAPPSNGGGFRATQMASGMLFSAFDNRAAAARSGLASGDDGGRRFWLETLGAWGSQGARADSGGYRIAAGGVAAGIEADRSAHEVVGISAGYTRATTDGNGIARGDDLRVGSLHLGTYLIRRADDLTLDASLVAGYNDYASRRRVAFGGFAADLRGDYRGYGVNGRVEFGFPFAISPTWSGRWLLGARAGYVRTGSYTEKGDAAAALRVGDGSSRSLQSVLGVELRQQLSTDSQWQLRARYLHEFANAPQISASLNGGGSSFRIDSDKPERDALQVGAAYRKQVADGVSVALSYDGEFRQAYRIHQLSARAIWAF</sequence>
<proteinExistence type="predicted"/>
<dbReference type="SUPFAM" id="SSF103515">
    <property type="entry name" value="Autotransporter"/>
    <property type="match status" value="1"/>
</dbReference>
<protein>
    <submittedName>
        <fullName evidence="3">Uncharacterized protein with beta-barrel porin domain</fullName>
    </submittedName>
</protein>
<dbReference type="PROSITE" id="PS51208">
    <property type="entry name" value="AUTOTRANSPORTER"/>
    <property type="match status" value="1"/>
</dbReference>
<dbReference type="OrthoDB" id="5760545at2"/>
<evidence type="ECO:0000259" key="2">
    <source>
        <dbReference type="PROSITE" id="PS51208"/>
    </source>
</evidence>
<organism evidence="3 4">
    <name type="scientific">Azonexus fungiphilus</name>
    <dbReference type="NCBI Taxonomy" id="146940"/>
    <lineage>
        <taxon>Bacteria</taxon>
        <taxon>Pseudomonadati</taxon>
        <taxon>Pseudomonadota</taxon>
        <taxon>Betaproteobacteria</taxon>
        <taxon>Rhodocyclales</taxon>
        <taxon>Azonexaceae</taxon>
        <taxon>Azonexus</taxon>
    </lineage>
</organism>
<dbReference type="Proteomes" id="UP000270626">
    <property type="component" value="Unassembled WGS sequence"/>
</dbReference>